<proteinExistence type="predicted"/>
<protein>
    <submittedName>
        <fullName evidence="2">HtaA domain-containing protein</fullName>
    </submittedName>
</protein>
<gene>
    <name evidence="2" type="ORF">ACFS2C_09740</name>
</gene>
<dbReference type="Proteomes" id="UP001597478">
    <property type="component" value="Unassembled WGS sequence"/>
</dbReference>
<dbReference type="Pfam" id="PF04213">
    <property type="entry name" value="HtaA"/>
    <property type="match status" value="1"/>
</dbReference>
<organism evidence="2 3">
    <name type="scientific">Prauserella oleivorans</name>
    <dbReference type="NCBI Taxonomy" id="1478153"/>
    <lineage>
        <taxon>Bacteria</taxon>
        <taxon>Bacillati</taxon>
        <taxon>Actinomycetota</taxon>
        <taxon>Actinomycetes</taxon>
        <taxon>Pseudonocardiales</taxon>
        <taxon>Pseudonocardiaceae</taxon>
        <taxon>Prauserella</taxon>
    </lineage>
</organism>
<name>A0ABW5WBF9_9PSEU</name>
<accession>A0ABW5WBF9</accession>
<evidence type="ECO:0000259" key="1">
    <source>
        <dbReference type="Pfam" id="PF04213"/>
    </source>
</evidence>
<keyword evidence="3" id="KW-1185">Reference proteome</keyword>
<dbReference type="RefSeq" id="WP_377390127.1">
    <property type="nucleotide sequence ID" value="NZ_JBHSAN010000020.1"/>
</dbReference>
<dbReference type="InterPro" id="IPR007331">
    <property type="entry name" value="Htaa"/>
</dbReference>
<dbReference type="EMBL" id="JBHUOF010000011">
    <property type="protein sequence ID" value="MFD2799675.1"/>
    <property type="molecule type" value="Genomic_DNA"/>
</dbReference>
<evidence type="ECO:0000313" key="3">
    <source>
        <dbReference type="Proteomes" id="UP001597478"/>
    </source>
</evidence>
<reference evidence="3" key="1">
    <citation type="journal article" date="2019" name="Int. J. Syst. Evol. Microbiol.">
        <title>The Global Catalogue of Microorganisms (GCM) 10K type strain sequencing project: providing services to taxonomists for standard genome sequencing and annotation.</title>
        <authorList>
            <consortium name="The Broad Institute Genomics Platform"/>
            <consortium name="The Broad Institute Genome Sequencing Center for Infectious Disease"/>
            <person name="Wu L."/>
            <person name="Ma J."/>
        </authorList>
    </citation>
    <scope>NUCLEOTIDE SEQUENCE [LARGE SCALE GENOMIC DNA]</scope>
    <source>
        <strain evidence="3">IBRC-M 10906</strain>
    </source>
</reference>
<feature type="domain" description="Htaa" evidence="1">
    <location>
        <begin position="18"/>
        <end position="169"/>
    </location>
</feature>
<evidence type="ECO:0000313" key="2">
    <source>
        <dbReference type="EMBL" id="MFD2799675.1"/>
    </source>
</evidence>
<sequence length="175" mass="18799">MVDDARSPDHAGDGDRAGLTWGLKRSFVAYVARLRDGACGAKDGGSVVDSSYFHFEHADGSGYDPATGKGVLKFRGDVRLVGHAGLLYVMLLDPWLEFTGDGAVLSVVDIEHWPDRSHRLPLATLDVVEPAVGAGGRTWTGMPAYLTSEGQEVFNGQYVVGERLDPVSVVVPEDR</sequence>
<comment type="caution">
    <text evidence="2">The sequence shown here is derived from an EMBL/GenBank/DDBJ whole genome shotgun (WGS) entry which is preliminary data.</text>
</comment>